<keyword evidence="4 5" id="KW-0472">Membrane</keyword>
<dbReference type="Pfam" id="PF07291">
    <property type="entry name" value="MauE"/>
    <property type="match status" value="1"/>
</dbReference>
<dbReference type="EMBL" id="BAAAPN010000003">
    <property type="protein sequence ID" value="GAA1744852.1"/>
    <property type="molecule type" value="Genomic_DNA"/>
</dbReference>
<feature type="transmembrane region" description="Helical" evidence="5">
    <location>
        <begin position="115"/>
        <end position="133"/>
    </location>
</feature>
<dbReference type="InterPro" id="IPR009908">
    <property type="entry name" value="Methylamine_util_MauE"/>
</dbReference>
<keyword evidence="2 5" id="KW-0812">Transmembrane</keyword>
<feature type="transmembrane region" description="Helical" evidence="5">
    <location>
        <begin position="148"/>
        <end position="167"/>
    </location>
</feature>
<evidence type="ECO:0000256" key="1">
    <source>
        <dbReference type="ARBA" id="ARBA00004141"/>
    </source>
</evidence>
<gene>
    <name evidence="7" type="ORF">GCM10009810_01950</name>
</gene>
<keyword evidence="8" id="KW-1185">Reference proteome</keyword>
<evidence type="ECO:0000256" key="2">
    <source>
        <dbReference type="ARBA" id="ARBA00022692"/>
    </source>
</evidence>
<keyword evidence="3 5" id="KW-1133">Transmembrane helix</keyword>
<dbReference type="Proteomes" id="UP001501475">
    <property type="component" value="Unassembled WGS sequence"/>
</dbReference>
<dbReference type="RefSeq" id="WP_344060820.1">
    <property type="nucleotide sequence ID" value="NZ_BAAAPN010000003.1"/>
</dbReference>
<feature type="transmembrane region" description="Helical" evidence="5">
    <location>
        <begin position="55"/>
        <end position="87"/>
    </location>
</feature>
<comment type="caution">
    <text evidence="7">The sequence shown here is derived from an EMBL/GenBank/DDBJ whole genome shotgun (WGS) entry which is preliminary data.</text>
</comment>
<evidence type="ECO:0000313" key="7">
    <source>
        <dbReference type="EMBL" id="GAA1744852.1"/>
    </source>
</evidence>
<sequence length="347" mass="36335">MTDALVAAPLLLAVVLLLAAQAKWNNRPSLVSATRLLRLPSALEGPVQWLPPIEAVLGVALFVLPWASAFTVVAALTLGLMLAYTAVVARGLTFSPRPSCGCFGTIGAPITIDTLVRNVVLSALALAAVVWGARGHTVPGTLLPGSRATWTWLGALAVTAAITRWIVGERRPRVPAYGAHGQPAPAATETADPDDYVRETIPPLMFLDGNQPVTMRGLALERAQLLVFITCGCGRSHEAIALARNWRERMPAIDVRAIASVPMDFDLRGFDWPHGWLRDPDAQAWSSLGVAGDPVALLVGADGMLAGGPVAGVAELTEFGEEIAAALADAPAPEPDPASAVVRGELA</sequence>
<feature type="domain" description="Methylamine utilisation protein MauE" evidence="6">
    <location>
        <begin position="4"/>
        <end position="129"/>
    </location>
</feature>
<evidence type="ECO:0000256" key="5">
    <source>
        <dbReference type="SAM" id="Phobius"/>
    </source>
</evidence>
<reference evidence="7 8" key="1">
    <citation type="journal article" date="2019" name="Int. J. Syst. Evol. Microbiol.">
        <title>The Global Catalogue of Microorganisms (GCM) 10K type strain sequencing project: providing services to taxonomists for standard genome sequencing and annotation.</title>
        <authorList>
            <consortium name="The Broad Institute Genomics Platform"/>
            <consortium name="The Broad Institute Genome Sequencing Center for Infectious Disease"/>
            <person name="Wu L."/>
            <person name="Ma J."/>
        </authorList>
    </citation>
    <scope>NUCLEOTIDE SEQUENCE [LARGE SCALE GENOMIC DNA]</scope>
    <source>
        <strain evidence="7 8">JCM 15591</strain>
    </source>
</reference>
<accession>A0ABN2K1N2</accession>
<evidence type="ECO:0000256" key="4">
    <source>
        <dbReference type="ARBA" id="ARBA00023136"/>
    </source>
</evidence>
<evidence type="ECO:0000256" key="3">
    <source>
        <dbReference type="ARBA" id="ARBA00022989"/>
    </source>
</evidence>
<evidence type="ECO:0000259" key="6">
    <source>
        <dbReference type="Pfam" id="PF07291"/>
    </source>
</evidence>
<evidence type="ECO:0000313" key="8">
    <source>
        <dbReference type="Proteomes" id="UP001501475"/>
    </source>
</evidence>
<proteinExistence type="predicted"/>
<protein>
    <recommendedName>
        <fullName evidence="6">Methylamine utilisation protein MauE domain-containing protein</fullName>
    </recommendedName>
</protein>
<comment type="subcellular location">
    <subcellularLocation>
        <location evidence="1">Membrane</location>
        <topology evidence="1">Multi-pass membrane protein</topology>
    </subcellularLocation>
</comment>
<organism evidence="7 8">
    <name type="scientific">Nostocoides vanveenii</name>
    <dbReference type="NCBI Taxonomy" id="330835"/>
    <lineage>
        <taxon>Bacteria</taxon>
        <taxon>Bacillati</taxon>
        <taxon>Actinomycetota</taxon>
        <taxon>Actinomycetes</taxon>
        <taxon>Micrococcales</taxon>
        <taxon>Intrasporangiaceae</taxon>
        <taxon>Nostocoides</taxon>
    </lineage>
</organism>
<name>A0ABN2K1N2_9MICO</name>